<keyword evidence="9 17" id="KW-0671">Queuosine biosynthesis</keyword>
<comment type="function">
    <text evidence="1 17">Catalyzes the conversion of epoxyqueuosine (oQ) to queuosine (Q), which is a hypermodified base found in the wobble positions of tRNA(Asp), tRNA(Asn), tRNA(His) and tRNA(Tyr).</text>
</comment>
<evidence type="ECO:0000256" key="10">
    <source>
        <dbReference type="ARBA" id="ARBA00023002"/>
    </source>
</evidence>
<keyword evidence="12 17" id="KW-0411">Iron-sulfur</keyword>
<evidence type="ECO:0000256" key="7">
    <source>
        <dbReference type="ARBA" id="ARBA00022694"/>
    </source>
</evidence>
<dbReference type="RefSeq" id="WP_413782455.1">
    <property type="nucleotide sequence ID" value="NZ_JAUOZS010000001.1"/>
</dbReference>
<keyword evidence="14 17" id="KW-0676">Redox-active center</keyword>
<keyword evidence="6 17" id="KW-0004">4Fe-4S</keyword>
<feature type="binding site" evidence="17">
    <location>
        <position position="9"/>
    </location>
    <ligand>
        <name>[4Fe-4S] cluster</name>
        <dbReference type="ChEBI" id="CHEBI:49883"/>
    </ligand>
</feature>
<feature type="binding site" evidence="17">
    <location>
        <position position="86"/>
    </location>
    <ligand>
        <name>[4Fe-4S] cluster</name>
        <dbReference type="ChEBI" id="CHEBI:49883"/>
    </ligand>
</feature>
<accession>A0ABU3NXN8</accession>
<evidence type="ECO:0000256" key="2">
    <source>
        <dbReference type="ARBA" id="ARBA00004691"/>
    </source>
</evidence>
<dbReference type="InterPro" id="IPR003828">
    <property type="entry name" value="QueH"/>
</dbReference>
<protein>
    <recommendedName>
        <fullName evidence="5 17">Epoxyqueuosine reductase QueH</fullName>
        <ecNumber evidence="4 17">1.17.99.6</ecNumber>
    </recommendedName>
    <alternativeName>
        <fullName evidence="15 17">Queuosine biosynthesis protein QueH</fullName>
    </alternativeName>
</protein>
<dbReference type="HAMAP" id="MF_02089">
    <property type="entry name" value="QueH"/>
    <property type="match status" value="1"/>
</dbReference>
<evidence type="ECO:0000256" key="16">
    <source>
        <dbReference type="ARBA" id="ARBA00047415"/>
    </source>
</evidence>
<dbReference type="EMBL" id="JAUOZS010000001">
    <property type="protein sequence ID" value="MDT8901008.1"/>
    <property type="molecule type" value="Genomic_DNA"/>
</dbReference>
<dbReference type="Pfam" id="PF02677">
    <property type="entry name" value="QueH"/>
    <property type="match status" value="1"/>
</dbReference>
<keyword evidence="7 17" id="KW-0819">tRNA processing</keyword>
<dbReference type="Proteomes" id="UP001254848">
    <property type="component" value="Unassembled WGS sequence"/>
</dbReference>
<feature type="binding site" evidence="17">
    <location>
        <position position="8"/>
    </location>
    <ligand>
        <name>[4Fe-4S] cluster</name>
        <dbReference type="ChEBI" id="CHEBI:49883"/>
    </ligand>
</feature>
<evidence type="ECO:0000313" key="19">
    <source>
        <dbReference type="Proteomes" id="UP001254848"/>
    </source>
</evidence>
<organism evidence="18 19">
    <name type="scientific">Anaeroselena agilis</name>
    <dbReference type="NCBI Taxonomy" id="3063788"/>
    <lineage>
        <taxon>Bacteria</taxon>
        <taxon>Bacillati</taxon>
        <taxon>Bacillota</taxon>
        <taxon>Negativicutes</taxon>
        <taxon>Acetonemataceae</taxon>
        <taxon>Anaeroselena</taxon>
    </lineage>
</organism>
<keyword evidence="19" id="KW-1185">Reference proteome</keyword>
<evidence type="ECO:0000256" key="13">
    <source>
        <dbReference type="ARBA" id="ARBA00023157"/>
    </source>
</evidence>
<evidence type="ECO:0000256" key="5">
    <source>
        <dbReference type="ARBA" id="ARBA00016895"/>
    </source>
</evidence>
<evidence type="ECO:0000256" key="11">
    <source>
        <dbReference type="ARBA" id="ARBA00023004"/>
    </source>
</evidence>
<evidence type="ECO:0000256" key="17">
    <source>
        <dbReference type="HAMAP-Rule" id="MF_02089"/>
    </source>
</evidence>
<evidence type="ECO:0000256" key="1">
    <source>
        <dbReference type="ARBA" id="ARBA00002268"/>
    </source>
</evidence>
<keyword evidence="13 17" id="KW-1015">Disulfide bond</keyword>
<sequence>MKMLLHLCCGPCAAFPVRHLREAGHEIVGYFYNPNIHPYKEFVRRLDTSKEFAAKVGLDLAVDAAYTLEDYLAGALAAGGDRCRACYELRLRQAARYAKENGFDCFTTTLLVSPYQRHETIREVGEAVAAEENVPFCYIDFRPGWPEGVRISKELELYRQPYCGCIFSERDRYCKPRKEERQCPQDSTPSEKP</sequence>
<evidence type="ECO:0000256" key="3">
    <source>
        <dbReference type="ARBA" id="ARBA00008207"/>
    </source>
</evidence>
<dbReference type="PANTHER" id="PTHR36701">
    <property type="entry name" value="EPOXYQUEUOSINE REDUCTASE QUEH"/>
    <property type="match status" value="1"/>
</dbReference>
<proteinExistence type="inferred from homology"/>
<comment type="pathway">
    <text evidence="2 17">tRNA modification; tRNA-queuosine biosynthesis.</text>
</comment>
<feature type="binding site" evidence="17">
    <location>
        <position position="83"/>
    </location>
    <ligand>
        <name>[4Fe-4S] cluster</name>
        <dbReference type="ChEBI" id="CHEBI:49883"/>
    </ligand>
</feature>
<keyword evidence="8 17" id="KW-0479">Metal-binding</keyword>
<evidence type="ECO:0000256" key="14">
    <source>
        <dbReference type="ARBA" id="ARBA00023284"/>
    </source>
</evidence>
<evidence type="ECO:0000256" key="15">
    <source>
        <dbReference type="ARBA" id="ARBA00031446"/>
    </source>
</evidence>
<evidence type="ECO:0000256" key="9">
    <source>
        <dbReference type="ARBA" id="ARBA00022785"/>
    </source>
</evidence>
<comment type="caution">
    <text evidence="18">The sequence shown here is derived from an EMBL/GenBank/DDBJ whole genome shotgun (WGS) entry which is preliminary data.</text>
</comment>
<dbReference type="EC" id="1.17.99.6" evidence="4 17"/>
<evidence type="ECO:0000256" key="6">
    <source>
        <dbReference type="ARBA" id="ARBA00022485"/>
    </source>
</evidence>
<dbReference type="PANTHER" id="PTHR36701:SF1">
    <property type="entry name" value="EPOXYQUEUOSINE REDUCTASE QUEH"/>
    <property type="match status" value="1"/>
</dbReference>
<name>A0ABU3NXN8_9FIRM</name>
<evidence type="ECO:0000313" key="18">
    <source>
        <dbReference type="EMBL" id="MDT8901008.1"/>
    </source>
</evidence>
<keyword evidence="10 17" id="KW-0560">Oxidoreductase</keyword>
<comment type="catalytic activity">
    <reaction evidence="16 17">
        <text>epoxyqueuosine(34) in tRNA + AH2 = queuosine(34) in tRNA + A + H2O</text>
        <dbReference type="Rhea" id="RHEA:32159"/>
        <dbReference type="Rhea" id="RHEA-COMP:18571"/>
        <dbReference type="Rhea" id="RHEA-COMP:18582"/>
        <dbReference type="ChEBI" id="CHEBI:13193"/>
        <dbReference type="ChEBI" id="CHEBI:15377"/>
        <dbReference type="ChEBI" id="CHEBI:17499"/>
        <dbReference type="ChEBI" id="CHEBI:194431"/>
        <dbReference type="ChEBI" id="CHEBI:194443"/>
        <dbReference type="EC" id="1.17.99.6"/>
    </reaction>
</comment>
<comment type="similarity">
    <text evidence="3 17">Belongs to the QueH family.</text>
</comment>
<feature type="disulfide bond" description="Redox-active" evidence="17">
    <location>
        <begin position="163"/>
        <end position="165"/>
    </location>
</feature>
<reference evidence="18 19" key="1">
    <citation type="submission" date="2023-07" db="EMBL/GenBank/DDBJ databases">
        <title>The novel representative of Negativicutes class, Anaeroselena agilis gen. nov. sp. nov.</title>
        <authorList>
            <person name="Prokofeva M.I."/>
            <person name="Elcheninov A.G."/>
            <person name="Klyukina A."/>
            <person name="Kublanov I.V."/>
            <person name="Frolov E.N."/>
            <person name="Podosokorskaya O.A."/>
        </authorList>
    </citation>
    <scope>NUCLEOTIDE SEQUENCE [LARGE SCALE GENOMIC DNA]</scope>
    <source>
        <strain evidence="18 19">4137-cl</strain>
    </source>
</reference>
<evidence type="ECO:0000256" key="4">
    <source>
        <dbReference type="ARBA" id="ARBA00012622"/>
    </source>
</evidence>
<gene>
    <name evidence="17" type="primary">queH</name>
    <name evidence="18" type="ORF">Q4T40_07150</name>
</gene>
<evidence type="ECO:0000256" key="8">
    <source>
        <dbReference type="ARBA" id="ARBA00022723"/>
    </source>
</evidence>
<evidence type="ECO:0000256" key="12">
    <source>
        <dbReference type="ARBA" id="ARBA00023014"/>
    </source>
</evidence>
<keyword evidence="11 17" id="KW-0408">Iron</keyword>